<accession>A0A210PFQ4</accession>
<evidence type="ECO:0000256" key="3">
    <source>
        <dbReference type="ARBA" id="ARBA00023125"/>
    </source>
</evidence>
<proteinExistence type="inferred from homology"/>
<evidence type="ECO:0000256" key="4">
    <source>
        <dbReference type="ARBA" id="ARBA00023204"/>
    </source>
</evidence>
<keyword evidence="5" id="KW-0539">Nucleus</keyword>
<comment type="caution">
    <text evidence="11">The sequence shown here is derived from an EMBL/GenBank/DDBJ whole genome shotgun (WGS) entry which is preliminary data.</text>
</comment>
<feature type="domain" description="XLF-like coiled-coil region" evidence="10">
    <location>
        <begin position="136"/>
        <end position="182"/>
    </location>
</feature>
<dbReference type="InterPro" id="IPR052287">
    <property type="entry name" value="NHEJ_factor"/>
</dbReference>
<dbReference type="PANTHER" id="PTHR32235:SF1">
    <property type="entry name" value="NON-HOMOLOGOUS END-JOINING FACTOR 1"/>
    <property type="match status" value="1"/>
</dbReference>
<feature type="compositionally biased region" description="Low complexity" evidence="8">
    <location>
        <begin position="294"/>
        <end position="304"/>
    </location>
</feature>
<feature type="compositionally biased region" description="Basic residues" evidence="8">
    <location>
        <begin position="335"/>
        <end position="346"/>
    </location>
</feature>
<dbReference type="PANTHER" id="PTHR32235">
    <property type="entry name" value="NON-HOMOLOGOUS END-JOINING FACTOR 1"/>
    <property type="match status" value="1"/>
</dbReference>
<dbReference type="GO" id="GO:0045027">
    <property type="term" value="F:DNA end binding"/>
    <property type="evidence" value="ECO:0007669"/>
    <property type="project" value="TreeGrafter"/>
</dbReference>
<dbReference type="AlphaFoldDB" id="A0A210PFQ4"/>
<dbReference type="Pfam" id="PF09302">
    <property type="entry name" value="XLF"/>
    <property type="match status" value="1"/>
</dbReference>
<evidence type="ECO:0000313" key="12">
    <source>
        <dbReference type="Proteomes" id="UP000242188"/>
    </source>
</evidence>
<evidence type="ECO:0000256" key="2">
    <source>
        <dbReference type="ARBA" id="ARBA00022763"/>
    </source>
</evidence>
<dbReference type="Gene3D" id="1.10.287.450">
    <property type="entry name" value="Helix hairpin bin"/>
    <property type="match status" value="1"/>
</dbReference>
<feature type="domain" description="XLF-like N-terminal" evidence="9">
    <location>
        <begin position="19"/>
        <end position="129"/>
    </location>
</feature>
<evidence type="ECO:0000259" key="9">
    <source>
        <dbReference type="Pfam" id="PF09302"/>
    </source>
</evidence>
<dbReference type="OrthoDB" id="2155935at2759"/>
<dbReference type="Pfam" id="PF21928">
    <property type="entry name" value="XLF_CC"/>
    <property type="match status" value="1"/>
</dbReference>
<feature type="compositionally biased region" description="Basic and acidic residues" evidence="8">
    <location>
        <begin position="311"/>
        <end position="334"/>
    </location>
</feature>
<name>A0A210PFQ4_MIZYE</name>
<dbReference type="EMBL" id="NEDP02076732">
    <property type="protein sequence ID" value="OWF35318.1"/>
    <property type="molecule type" value="Genomic_DNA"/>
</dbReference>
<dbReference type="GO" id="GO:0006303">
    <property type="term" value="P:double-strand break repair via nonhomologous end joining"/>
    <property type="evidence" value="ECO:0007669"/>
    <property type="project" value="TreeGrafter"/>
</dbReference>
<dbReference type="InterPro" id="IPR038051">
    <property type="entry name" value="XRCC4-like_N_sf"/>
</dbReference>
<evidence type="ECO:0000256" key="1">
    <source>
        <dbReference type="ARBA" id="ARBA00004123"/>
    </source>
</evidence>
<evidence type="ECO:0000256" key="5">
    <source>
        <dbReference type="ARBA" id="ARBA00023242"/>
    </source>
</evidence>
<reference evidence="11 12" key="1">
    <citation type="journal article" date="2017" name="Nat. Ecol. Evol.">
        <title>Scallop genome provides insights into evolution of bilaterian karyotype and development.</title>
        <authorList>
            <person name="Wang S."/>
            <person name="Zhang J."/>
            <person name="Jiao W."/>
            <person name="Li J."/>
            <person name="Xun X."/>
            <person name="Sun Y."/>
            <person name="Guo X."/>
            <person name="Huan P."/>
            <person name="Dong B."/>
            <person name="Zhang L."/>
            <person name="Hu X."/>
            <person name="Sun X."/>
            <person name="Wang J."/>
            <person name="Zhao C."/>
            <person name="Wang Y."/>
            <person name="Wang D."/>
            <person name="Huang X."/>
            <person name="Wang R."/>
            <person name="Lv J."/>
            <person name="Li Y."/>
            <person name="Zhang Z."/>
            <person name="Liu B."/>
            <person name="Lu W."/>
            <person name="Hui Y."/>
            <person name="Liang J."/>
            <person name="Zhou Z."/>
            <person name="Hou R."/>
            <person name="Li X."/>
            <person name="Liu Y."/>
            <person name="Li H."/>
            <person name="Ning X."/>
            <person name="Lin Y."/>
            <person name="Zhao L."/>
            <person name="Xing Q."/>
            <person name="Dou J."/>
            <person name="Li Y."/>
            <person name="Mao J."/>
            <person name="Guo H."/>
            <person name="Dou H."/>
            <person name="Li T."/>
            <person name="Mu C."/>
            <person name="Jiang W."/>
            <person name="Fu Q."/>
            <person name="Fu X."/>
            <person name="Miao Y."/>
            <person name="Liu J."/>
            <person name="Yu Q."/>
            <person name="Li R."/>
            <person name="Liao H."/>
            <person name="Li X."/>
            <person name="Kong Y."/>
            <person name="Jiang Z."/>
            <person name="Chourrout D."/>
            <person name="Li R."/>
            <person name="Bao Z."/>
        </authorList>
    </citation>
    <scope>NUCLEOTIDE SEQUENCE [LARGE SCALE GENOMIC DNA]</scope>
    <source>
        <strain evidence="11 12">PY_sf001</strain>
    </source>
</reference>
<dbReference type="STRING" id="6573.A0A210PFQ4"/>
<evidence type="ECO:0000256" key="7">
    <source>
        <dbReference type="ARBA" id="ARBA00044529"/>
    </source>
</evidence>
<evidence type="ECO:0000256" key="6">
    <source>
        <dbReference type="ARBA" id="ARBA00025747"/>
    </source>
</evidence>
<keyword evidence="2" id="KW-0227">DNA damage</keyword>
<evidence type="ECO:0000259" key="10">
    <source>
        <dbReference type="Pfam" id="PF21928"/>
    </source>
</evidence>
<organism evidence="11 12">
    <name type="scientific">Mizuhopecten yessoensis</name>
    <name type="common">Japanese scallop</name>
    <name type="synonym">Patinopecten yessoensis</name>
    <dbReference type="NCBI Taxonomy" id="6573"/>
    <lineage>
        <taxon>Eukaryota</taxon>
        <taxon>Metazoa</taxon>
        <taxon>Spiralia</taxon>
        <taxon>Lophotrochozoa</taxon>
        <taxon>Mollusca</taxon>
        <taxon>Bivalvia</taxon>
        <taxon>Autobranchia</taxon>
        <taxon>Pteriomorphia</taxon>
        <taxon>Pectinida</taxon>
        <taxon>Pectinoidea</taxon>
        <taxon>Pectinidae</taxon>
        <taxon>Mizuhopecten</taxon>
    </lineage>
</organism>
<dbReference type="Gene3D" id="2.170.210.10">
    <property type="entry name" value="DNA double-strand break repair and VJ recombination XRCC4, N-terminal"/>
    <property type="match status" value="1"/>
</dbReference>
<protein>
    <recommendedName>
        <fullName evidence="7">Non-homologous end-joining factor 1</fullName>
    </recommendedName>
</protein>
<comment type="similarity">
    <text evidence="6">Belongs to the XRCC4-XLF family. XLF subfamily.</text>
</comment>
<dbReference type="CDD" id="cd22285">
    <property type="entry name" value="HD_XLF_N"/>
    <property type="match status" value="1"/>
</dbReference>
<keyword evidence="12" id="KW-1185">Reference proteome</keyword>
<evidence type="ECO:0000313" key="11">
    <source>
        <dbReference type="EMBL" id="OWF35318.1"/>
    </source>
</evidence>
<feature type="region of interest" description="Disordered" evidence="8">
    <location>
        <begin position="238"/>
        <end position="346"/>
    </location>
</feature>
<dbReference type="InterPro" id="IPR053829">
    <property type="entry name" value="XLF-like_CC"/>
</dbReference>
<keyword evidence="3" id="KW-0238">DNA-binding</keyword>
<comment type="subcellular location">
    <subcellularLocation>
        <location evidence="1">Nucleus</location>
    </subcellularLocation>
</comment>
<dbReference type="Proteomes" id="UP000242188">
    <property type="component" value="Unassembled WGS sequence"/>
</dbReference>
<sequence length="346" mass="39650">MSTEIDWRRRWKPDLSSCPWQPIEVDGIKYLIKFRFTEDSYEILITDLVHFWYEELEDMALRKRIQKLNPSIEASLTRILDQIRSSIECPERETTLSVGFKSSSDDDQEKIMLKITSQLAGMPFAWNFIASVADGEMVSENLIIPLMGMVSELARRQKELVKVIENKDKEIDDYKTQGVKTSRKHIETKRFVETAFENEMLMAKTFESSVKALGSTAFEEAGQDLYRQIMTKHAWINRSPTKKEDNNDEFDDTSLGDAAERKGSSGPSWGSSRLPPSITGPKSVSPDKVRPKTSPAKSPKSSASNTPEGSPVKDSEYLRRQALERRLEQEEMKKHEKTKKKKKIAF</sequence>
<gene>
    <name evidence="11" type="ORF">KP79_PYT03886</name>
</gene>
<dbReference type="GO" id="GO:0032807">
    <property type="term" value="C:DNA ligase IV complex"/>
    <property type="evidence" value="ECO:0007669"/>
    <property type="project" value="TreeGrafter"/>
</dbReference>
<dbReference type="InterPro" id="IPR015381">
    <property type="entry name" value="XLF-like_N"/>
</dbReference>
<keyword evidence="4" id="KW-0234">DNA repair</keyword>
<evidence type="ECO:0000256" key="8">
    <source>
        <dbReference type="SAM" id="MobiDB-lite"/>
    </source>
</evidence>